<dbReference type="Proteomes" id="UP000233767">
    <property type="component" value="Unassembled WGS sequence"/>
</dbReference>
<dbReference type="SMART" id="SM00387">
    <property type="entry name" value="HATPase_c"/>
    <property type="match status" value="1"/>
</dbReference>
<accession>A0A497V962</accession>
<dbReference type="PRINTS" id="PR00344">
    <property type="entry name" value="BCTRLSENSOR"/>
</dbReference>
<evidence type="ECO:0000256" key="4">
    <source>
        <dbReference type="ARBA" id="ARBA00022679"/>
    </source>
</evidence>
<feature type="transmembrane region" description="Helical" evidence="7">
    <location>
        <begin position="12"/>
        <end position="31"/>
    </location>
</feature>
<comment type="catalytic activity">
    <reaction evidence="1">
        <text>ATP + protein L-histidine = ADP + protein N-phospho-L-histidine.</text>
        <dbReference type="EC" id="2.7.13.3"/>
    </reaction>
</comment>
<dbReference type="GO" id="GO:0005886">
    <property type="term" value="C:plasma membrane"/>
    <property type="evidence" value="ECO:0007669"/>
    <property type="project" value="TreeGrafter"/>
</dbReference>
<feature type="modified residue" description="4-aspartylphosphate" evidence="6">
    <location>
        <position position="635"/>
    </location>
</feature>
<sequence length="704" mass="80526">MLASLKHRKTIHSGLFIFVILLQVLIFSLWYNQNTNENELADSFRKASRQSLIMSYSGEVTKNYFDAEDSFMEYLYSYDRSALHKYRNSLSLMTSYLDSLNRLLNKDEKTLPNIQSKKEKEKKIIVLRKELDSLIKYRVDPVSESNPELFALKPYNHKKVMKSISYDTIRSSEGVEKKGFFKRIGNAIAGKYDVEKEEFRYYMTMTFGAVEKTGTPEEQMANIFNSTRQYYEKEFGRLRNTYSNLREIDRELMAINKKILKNSQDIILLYDKSVQESNKQQFEKALENLKNKRSLIATLMIVMSICTGLLLLYSIFAYHFEKKLAAAKIEAEKNVEFKNRIIGMLSHEMRSPLSIISNLTNKLISTKMDGAQNDMAKSLNFTSNSLHITVNQILDFFKNENGKLQLYNSKTVLKNEITSIVESLKSLADAKKIELVSHIDDSLQNEVWADSGKIHQLFYNMIGNAIKFTSKGNITVDCRFTEVNDKFKLDVKIKDTGAGIPKEDLDKIFDKYYQSKFHKDQASFGAGLGLSLCKEIIELYDGEIRVESEPGTGTEISFHLFLEKSDSSQETNQARLIRSYGKSGIRVAVIDDDRIITTLLKKLLADINFEMIGFNSDIAAKEYLKKENANIILTDLQIANASGIDLIKDIKSIPNHNATVPVIAITGDTYMNSIELSSIQADELLIKPINKEELYSKLLKVLSK</sequence>
<name>A0A497V962_9FLAO</name>
<dbReference type="Gene3D" id="3.40.50.2300">
    <property type="match status" value="1"/>
</dbReference>
<dbReference type="EMBL" id="PJND01000007">
    <property type="protein sequence ID" value="PKW29700.1"/>
    <property type="molecule type" value="Genomic_DNA"/>
</dbReference>
<dbReference type="EMBL" id="RCCB01000010">
    <property type="protein sequence ID" value="RLJ34799.1"/>
    <property type="molecule type" value="Genomic_DNA"/>
</dbReference>
<dbReference type="PANTHER" id="PTHR43047:SF72">
    <property type="entry name" value="OSMOSENSING HISTIDINE PROTEIN KINASE SLN1"/>
    <property type="match status" value="1"/>
</dbReference>
<dbReference type="GO" id="GO:0000155">
    <property type="term" value="F:phosphorelay sensor kinase activity"/>
    <property type="evidence" value="ECO:0007669"/>
    <property type="project" value="InterPro"/>
</dbReference>
<evidence type="ECO:0000256" key="7">
    <source>
        <dbReference type="SAM" id="Phobius"/>
    </source>
</evidence>
<dbReference type="Pfam" id="PF02518">
    <property type="entry name" value="HATPase_c"/>
    <property type="match status" value="1"/>
</dbReference>
<gene>
    <name evidence="10" type="ORF">B0G92_1344</name>
    <name evidence="11" type="ORF">CLV50_0160</name>
</gene>
<keyword evidence="12" id="KW-1185">Reference proteome</keyword>
<dbReference type="InterPro" id="IPR036097">
    <property type="entry name" value="HisK_dim/P_sf"/>
</dbReference>
<evidence type="ECO:0000259" key="9">
    <source>
        <dbReference type="PROSITE" id="PS50110"/>
    </source>
</evidence>
<reference evidence="10 12" key="1">
    <citation type="submission" date="2017-12" db="EMBL/GenBank/DDBJ databases">
        <title>Genomic Encyclopedia of Type Strains, Phase III (KMG-III): the genomes of soil and plant-associated and newly described type strains.</title>
        <authorList>
            <person name="Whitman W."/>
        </authorList>
    </citation>
    <scope>NUCLEOTIDE SEQUENCE [LARGE SCALE GENOMIC DNA]</scope>
    <source>
        <strain evidence="10 12">IP-10</strain>
    </source>
</reference>
<feature type="domain" description="Response regulatory" evidence="9">
    <location>
        <begin position="586"/>
        <end position="702"/>
    </location>
</feature>
<evidence type="ECO:0000313" key="10">
    <source>
        <dbReference type="EMBL" id="PKW29700.1"/>
    </source>
</evidence>
<evidence type="ECO:0000256" key="3">
    <source>
        <dbReference type="ARBA" id="ARBA00022553"/>
    </source>
</evidence>
<dbReference type="Pfam" id="PF00072">
    <property type="entry name" value="Response_reg"/>
    <property type="match status" value="1"/>
</dbReference>
<keyword evidence="5" id="KW-0418">Kinase</keyword>
<dbReference type="SUPFAM" id="SSF47384">
    <property type="entry name" value="Homodimeric domain of signal transducing histidine kinase"/>
    <property type="match status" value="1"/>
</dbReference>
<dbReference type="InterPro" id="IPR011006">
    <property type="entry name" value="CheY-like_superfamily"/>
</dbReference>
<dbReference type="PROSITE" id="PS50110">
    <property type="entry name" value="RESPONSE_REGULATORY"/>
    <property type="match status" value="1"/>
</dbReference>
<dbReference type="InterPro" id="IPR004358">
    <property type="entry name" value="Sig_transdc_His_kin-like_C"/>
</dbReference>
<dbReference type="Proteomes" id="UP000275027">
    <property type="component" value="Unassembled WGS sequence"/>
</dbReference>
<dbReference type="FunFam" id="3.30.565.10:FF:000010">
    <property type="entry name" value="Sensor histidine kinase RcsC"/>
    <property type="match status" value="1"/>
</dbReference>
<dbReference type="PANTHER" id="PTHR43047">
    <property type="entry name" value="TWO-COMPONENT HISTIDINE PROTEIN KINASE"/>
    <property type="match status" value="1"/>
</dbReference>
<dbReference type="SMART" id="SM00448">
    <property type="entry name" value="REC"/>
    <property type="match status" value="1"/>
</dbReference>
<keyword evidence="4" id="KW-0808">Transferase</keyword>
<dbReference type="GO" id="GO:0009927">
    <property type="term" value="F:histidine phosphotransfer kinase activity"/>
    <property type="evidence" value="ECO:0007669"/>
    <property type="project" value="TreeGrafter"/>
</dbReference>
<evidence type="ECO:0000256" key="6">
    <source>
        <dbReference type="PROSITE-ProRule" id="PRU00169"/>
    </source>
</evidence>
<feature type="transmembrane region" description="Helical" evidence="7">
    <location>
        <begin position="295"/>
        <end position="318"/>
    </location>
</feature>
<evidence type="ECO:0000256" key="5">
    <source>
        <dbReference type="ARBA" id="ARBA00022777"/>
    </source>
</evidence>
<dbReference type="InterPro" id="IPR005467">
    <property type="entry name" value="His_kinase_dom"/>
</dbReference>
<dbReference type="CDD" id="cd00156">
    <property type="entry name" value="REC"/>
    <property type="match status" value="1"/>
</dbReference>
<protein>
    <recommendedName>
        <fullName evidence="2">histidine kinase</fullName>
        <ecNumber evidence="2">2.7.13.3</ecNumber>
    </recommendedName>
</protein>
<keyword evidence="7" id="KW-0472">Membrane</keyword>
<evidence type="ECO:0000313" key="11">
    <source>
        <dbReference type="EMBL" id="RLJ34799.1"/>
    </source>
</evidence>
<dbReference type="InterPro" id="IPR001789">
    <property type="entry name" value="Sig_transdc_resp-reg_receiver"/>
</dbReference>
<dbReference type="EC" id="2.7.13.3" evidence="2"/>
<dbReference type="AlphaFoldDB" id="A0A497V962"/>
<dbReference type="InterPro" id="IPR003661">
    <property type="entry name" value="HisK_dim/P_dom"/>
</dbReference>
<proteinExistence type="predicted"/>
<dbReference type="InterPro" id="IPR036890">
    <property type="entry name" value="HATPase_C_sf"/>
</dbReference>
<evidence type="ECO:0000256" key="1">
    <source>
        <dbReference type="ARBA" id="ARBA00000085"/>
    </source>
</evidence>
<dbReference type="Gene3D" id="1.10.287.130">
    <property type="match status" value="1"/>
</dbReference>
<dbReference type="Gene3D" id="3.30.565.10">
    <property type="entry name" value="Histidine kinase-like ATPase, C-terminal domain"/>
    <property type="match status" value="1"/>
</dbReference>
<dbReference type="PROSITE" id="PS50109">
    <property type="entry name" value="HIS_KIN"/>
    <property type="match status" value="1"/>
</dbReference>
<feature type="domain" description="Histidine kinase" evidence="8">
    <location>
        <begin position="344"/>
        <end position="564"/>
    </location>
</feature>
<comment type="caution">
    <text evidence="11">The sequence shown here is derived from an EMBL/GenBank/DDBJ whole genome shotgun (WGS) entry which is preliminary data.</text>
</comment>
<evidence type="ECO:0000259" key="8">
    <source>
        <dbReference type="PROSITE" id="PS50109"/>
    </source>
</evidence>
<reference evidence="11 13" key="2">
    <citation type="submission" date="2018-10" db="EMBL/GenBank/DDBJ databases">
        <title>Genomic Encyclopedia of Archaeal and Bacterial Type Strains, Phase II (KMG-II): from individual species to whole genera.</title>
        <authorList>
            <person name="Goeker M."/>
        </authorList>
    </citation>
    <scope>NUCLEOTIDE SEQUENCE [LARGE SCALE GENOMIC DNA]</scope>
    <source>
        <strain evidence="11 13">DSM 21886</strain>
    </source>
</reference>
<dbReference type="SUPFAM" id="SSF55874">
    <property type="entry name" value="ATPase domain of HSP90 chaperone/DNA topoisomerase II/histidine kinase"/>
    <property type="match status" value="1"/>
</dbReference>
<dbReference type="CDD" id="cd00082">
    <property type="entry name" value="HisKA"/>
    <property type="match status" value="1"/>
</dbReference>
<keyword evidence="7" id="KW-0812">Transmembrane</keyword>
<evidence type="ECO:0000256" key="2">
    <source>
        <dbReference type="ARBA" id="ARBA00012438"/>
    </source>
</evidence>
<dbReference type="SUPFAM" id="SSF52172">
    <property type="entry name" value="CheY-like"/>
    <property type="match status" value="1"/>
</dbReference>
<dbReference type="InterPro" id="IPR003594">
    <property type="entry name" value="HATPase_dom"/>
</dbReference>
<evidence type="ECO:0000313" key="12">
    <source>
        <dbReference type="Proteomes" id="UP000233767"/>
    </source>
</evidence>
<evidence type="ECO:0000313" key="13">
    <source>
        <dbReference type="Proteomes" id="UP000275027"/>
    </source>
</evidence>
<organism evidence="11 13">
    <name type="scientific">Flavobacterium lindanitolerans</name>
    <dbReference type="NCBI Taxonomy" id="428988"/>
    <lineage>
        <taxon>Bacteria</taxon>
        <taxon>Pseudomonadati</taxon>
        <taxon>Bacteroidota</taxon>
        <taxon>Flavobacteriia</taxon>
        <taxon>Flavobacteriales</taxon>
        <taxon>Flavobacteriaceae</taxon>
        <taxon>Flavobacterium</taxon>
    </lineage>
</organism>
<dbReference type="RefSeq" id="WP_101471514.1">
    <property type="nucleotide sequence ID" value="NZ_PJND01000007.1"/>
</dbReference>
<keyword evidence="7" id="KW-1133">Transmembrane helix</keyword>
<keyword evidence="3 6" id="KW-0597">Phosphoprotein</keyword>
<dbReference type="SMART" id="SM00388">
    <property type="entry name" value="HisKA"/>
    <property type="match status" value="1"/>
</dbReference>